<evidence type="ECO:0000259" key="4">
    <source>
        <dbReference type="Pfam" id="PF12047"/>
    </source>
</evidence>
<dbReference type="GO" id="GO:0005634">
    <property type="term" value="C:nucleus"/>
    <property type="evidence" value="ECO:0007669"/>
    <property type="project" value="UniProtKB-SubCell"/>
</dbReference>
<accession>A0A8K0X428</accession>
<dbReference type="Proteomes" id="UP000813385">
    <property type="component" value="Unassembled WGS sequence"/>
</dbReference>
<feature type="domain" description="RFTS" evidence="4">
    <location>
        <begin position="40"/>
        <end position="146"/>
    </location>
</feature>
<comment type="caution">
    <text evidence="5">The sequence shown here is derived from an EMBL/GenBank/DDBJ whole genome shotgun (WGS) entry which is preliminary data.</text>
</comment>
<evidence type="ECO:0000256" key="2">
    <source>
        <dbReference type="ARBA" id="ARBA00023242"/>
    </source>
</evidence>
<evidence type="ECO:0000313" key="5">
    <source>
        <dbReference type="EMBL" id="KAH7361993.1"/>
    </source>
</evidence>
<name>A0A8K0X428_9PEZI</name>
<dbReference type="InterPro" id="IPR022702">
    <property type="entry name" value="Cytosine_MeTrfase1_RFD"/>
</dbReference>
<comment type="subcellular location">
    <subcellularLocation>
        <location evidence="1">Nucleus</location>
    </subcellularLocation>
</comment>
<organism evidence="5 6">
    <name type="scientific">Plectosphaerella cucumerina</name>
    <dbReference type="NCBI Taxonomy" id="40658"/>
    <lineage>
        <taxon>Eukaryota</taxon>
        <taxon>Fungi</taxon>
        <taxon>Dikarya</taxon>
        <taxon>Ascomycota</taxon>
        <taxon>Pezizomycotina</taxon>
        <taxon>Sordariomycetes</taxon>
        <taxon>Hypocreomycetidae</taxon>
        <taxon>Glomerellales</taxon>
        <taxon>Plectosphaerellaceae</taxon>
        <taxon>Plectosphaerella</taxon>
    </lineage>
</organism>
<dbReference type="AlphaFoldDB" id="A0A8K0X428"/>
<evidence type="ECO:0000256" key="3">
    <source>
        <dbReference type="SAM" id="MobiDB-lite"/>
    </source>
</evidence>
<gene>
    <name evidence="5" type="ORF">B0T11DRAFT_279953</name>
</gene>
<dbReference type="OrthoDB" id="5382953at2759"/>
<reference evidence="5" key="1">
    <citation type="journal article" date="2021" name="Nat. Commun.">
        <title>Genetic determinants of endophytism in the Arabidopsis root mycobiome.</title>
        <authorList>
            <person name="Mesny F."/>
            <person name="Miyauchi S."/>
            <person name="Thiergart T."/>
            <person name="Pickel B."/>
            <person name="Atanasova L."/>
            <person name="Karlsson M."/>
            <person name="Huettel B."/>
            <person name="Barry K.W."/>
            <person name="Haridas S."/>
            <person name="Chen C."/>
            <person name="Bauer D."/>
            <person name="Andreopoulos W."/>
            <person name="Pangilinan J."/>
            <person name="LaButti K."/>
            <person name="Riley R."/>
            <person name="Lipzen A."/>
            <person name="Clum A."/>
            <person name="Drula E."/>
            <person name="Henrissat B."/>
            <person name="Kohler A."/>
            <person name="Grigoriev I.V."/>
            <person name="Martin F.M."/>
            <person name="Hacquard S."/>
        </authorList>
    </citation>
    <scope>NUCLEOTIDE SEQUENCE</scope>
    <source>
        <strain evidence="5">MPI-CAGE-AT-0016</strain>
    </source>
</reference>
<evidence type="ECO:0000313" key="6">
    <source>
        <dbReference type="Proteomes" id="UP000813385"/>
    </source>
</evidence>
<feature type="compositionally biased region" description="Acidic residues" evidence="3">
    <location>
        <begin position="551"/>
        <end position="571"/>
    </location>
</feature>
<dbReference type="Pfam" id="PF12047">
    <property type="entry name" value="DNMT1-RFD"/>
    <property type="match status" value="1"/>
</dbReference>
<feature type="region of interest" description="Disordered" evidence="3">
    <location>
        <begin position="507"/>
        <end position="571"/>
    </location>
</feature>
<feature type="region of interest" description="Disordered" evidence="3">
    <location>
        <begin position="261"/>
        <end position="351"/>
    </location>
</feature>
<keyword evidence="6" id="KW-1185">Reference proteome</keyword>
<proteinExistence type="predicted"/>
<dbReference type="EMBL" id="JAGPXD010000003">
    <property type="protein sequence ID" value="KAH7361993.1"/>
    <property type="molecule type" value="Genomic_DNA"/>
</dbReference>
<evidence type="ECO:0000256" key="1">
    <source>
        <dbReference type="ARBA" id="ARBA00004123"/>
    </source>
</evidence>
<protein>
    <recommendedName>
        <fullName evidence="4">RFTS domain-containing protein</fullName>
    </recommendedName>
</protein>
<sequence>MGRPRKSSNSTVATVEAELIPYTSETSVLAAPKPEDDDWNITHVLENVAVYNKQGRMANLLSVAFDGPFTVRGMIRVEKDNKARFLRTTPKTQHISITGCTHFSVGLGENRSPCIWAGGKCGWYEIRPPMPAYSPIYEKMNQAVSLYFLMQDVHNEYETTERERRSKLKPRSRKPTKREIFANFDEDTMFLKYAVLVGDGSFRDEVIAACDEHAPFLISQFFSDERLPKEERIDWPATTFYRWLTARHPDIVEKMRNAELDKKPDTAAPAEEVDDPPSTKALAATQAPAKTTVESPDIEIPDAAGVQAKDFAPARRRTRRSQSSEQHQPKPSPKRASTQASPPPNITEDHPMDEIPEVMETTEPAPIEEPPAVAKDTVMEDASSQTTLQLLLQAVNNLPVEHSKDFNKVTFSWIRSHLYYKHKMKDYAAPSTILELHAAELHPLLDTTVWGTSQFYAALGELASRPRPDPGDFTEEKIRHCLQRRVQVPVPGLPRGPRKVIETPDRKIMRAQGGKTSGLRPSFKRNISDTDSEMNPHGSKAAKHSHSLDFTQEEDDSDIVEDSSDGEEDSVETPIPLKVILEAEKLPDFTPKGPNGAWVCDQAEQCVFVERNPEDADGQARIQEHIRDEHENQDQAERINLALMEGGRGHLPIDHLLEKIRKLGAKVDKAEEVLVNDNLMKKPVKRRLLI</sequence>
<keyword evidence="2" id="KW-0539">Nucleus</keyword>